<accession>A0A6A0AZB5</accession>
<feature type="region of interest" description="Disordered" evidence="1">
    <location>
        <begin position="1"/>
        <end position="31"/>
    </location>
</feature>
<proteinExistence type="predicted"/>
<dbReference type="CDD" id="cd02440">
    <property type="entry name" value="AdoMet_MTases"/>
    <property type="match status" value="1"/>
</dbReference>
<comment type="caution">
    <text evidence="3">The sequence shown here is derived from an EMBL/GenBank/DDBJ whole genome shotgun (WGS) entry which is preliminary data.</text>
</comment>
<organism evidence="3 4">
    <name type="scientific">Streptomyces pacificus</name>
    <dbReference type="NCBI Taxonomy" id="2705029"/>
    <lineage>
        <taxon>Bacteria</taxon>
        <taxon>Bacillati</taxon>
        <taxon>Actinomycetota</taxon>
        <taxon>Actinomycetes</taxon>
        <taxon>Kitasatosporales</taxon>
        <taxon>Streptomycetaceae</taxon>
        <taxon>Streptomyces</taxon>
    </lineage>
</organism>
<name>A0A6A0AZB5_9ACTN</name>
<dbReference type="SUPFAM" id="SSF53335">
    <property type="entry name" value="S-adenosyl-L-methionine-dependent methyltransferases"/>
    <property type="match status" value="1"/>
</dbReference>
<dbReference type="AlphaFoldDB" id="A0A6A0AZB5"/>
<reference evidence="3 4" key="1">
    <citation type="submission" date="2020-02" db="EMBL/GenBank/DDBJ databases">
        <title>Whole Genome Shotgun Sequence of Streptomyces sp. strain CWH03.</title>
        <authorList>
            <person name="Dohra H."/>
            <person name="Kodani S."/>
            <person name="Yamamura H."/>
        </authorList>
    </citation>
    <scope>NUCLEOTIDE SEQUENCE [LARGE SCALE GENOMIC DNA]</scope>
    <source>
        <strain evidence="3 4">CWH03</strain>
    </source>
</reference>
<feature type="compositionally biased region" description="Basic residues" evidence="1">
    <location>
        <begin position="1"/>
        <end position="13"/>
    </location>
</feature>
<evidence type="ECO:0000313" key="4">
    <source>
        <dbReference type="Proteomes" id="UP000484988"/>
    </source>
</evidence>
<dbReference type="Pfam" id="PF08241">
    <property type="entry name" value="Methyltransf_11"/>
    <property type="match status" value="1"/>
</dbReference>
<dbReference type="Proteomes" id="UP000484988">
    <property type="component" value="Unassembled WGS sequence"/>
</dbReference>
<keyword evidence="3" id="KW-0489">Methyltransferase</keyword>
<dbReference type="GO" id="GO:0008757">
    <property type="term" value="F:S-adenosylmethionine-dependent methyltransferase activity"/>
    <property type="evidence" value="ECO:0007669"/>
    <property type="project" value="InterPro"/>
</dbReference>
<sequence length="290" mass="30796">MRSGRKAAGRQARRPAAAADPAASDEGEEARMDEPEWRRFVAAYHHAHPGITERLFALADASPYAWLAEPLRDAPGVVLDLACGSAPVRAELPNADWVGIDLSAAELAEASRRGRGPLVRADAGALPVASGRAGAVCAAMCLPVVTPLPRVLGEIGRVLRPGGTLAALVPSQTGLSPSGMLSWVRVMAALRAVRQPWPNPRARDGLAGLLCSAGFRVRSDERRVFRLAVGSADDAQLLAGALYLPALTPRRAEAARRSLARWAVRGRHLELPLRRVVADLPTGRPSQEPT</sequence>
<dbReference type="InterPro" id="IPR013216">
    <property type="entry name" value="Methyltransf_11"/>
</dbReference>
<keyword evidence="4" id="KW-1185">Reference proteome</keyword>
<evidence type="ECO:0000313" key="3">
    <source>
        <dbReference type="EMBL" id="GFH37785.1"/>
    </source>
</evidence>
<protein>
    <submittedName>
        <fullName evidence="3">Class I SAM-dependent methyltransferase</fullName>
    </submittedName>
</protein>
<dbReference type="EMBL" id="BLLG01000011">
    <property type="protein sequence ID" value="GFH37785.1"/>
    <property type="molecule type" value="Genomic_DNA"/>
</dbReference>
<feature type="domain" description="Methyltransferase type 11" evidence="2">
    <location>
        <begin position="79"/>
        <end position="166"/>
    </location>
</feature>
<dbReference type="GO" id="GO:0032259">
    <property type="term" value="P:methylation"/>
    <property type="evidence" value="ECO:0007669"/>
    <property type="project" value="UniProtKB-KW"/>
</dbReference>
<gene>
    <name evidence="3" type="ORF">SCWH03_40250</name>
</gene>
<evidence type="ECO:0000259" key="2">
    <source>
        <dbReference type="Pfam" id="PF08241"/>
    </source>
</evidence>
<evidence type="ECO:0000256" key="1">
    <source>
        <dbReference type="SAM" id="MobiDB-lite"/>
    </source>
</evidence>
<dbReference type="InterPro" id="IPR029063">
    <property type="entry name" value="SAM-dependent_MTases_sf"/>
</dbReference>
<keyword evidence="3" id="KW-0808">Transferase</keyword>
<dbReference type="Gene3D" id="3.40.50.150">
    <property type="entry name" value="Vaccinia Virus protein VP39"/>
    <property type="match status" value="1"/>
</dbReference>